<proteinExistence type="predicted"/>
<evidence type="ECO:0000313" key="10">
    <source>
        <dbReference type="EMBL" id="WPY00960.1"/>
    </source>
</evidence>
<evidence type="ECO:0000256" key="8">
    <source>
        <dbReference type="SAM" id="Phobius"/>
    </source>
</evidence>
<keyword evidence="11" id="KW-1185">Reference proteome</keyword>
<keyword evidence="7" id="KW-0482">Metalloprotease</keyword>
<dbReference type="CDD" id="cd00118">
    <property type="entry name" value="LysM"/>
    <property type="match status" value="1"/>
</dbReference>
<keyword evidence="3" id="KW-0645">Protease</keyword>
<keyword evidence="8" id="KW-0472">Membrane</keyword>
<evidence type="ECO:0000313" key="11">
    <source>
        <dbReference type="Proteomes" id="UP001326613"/>
    </source>
</evidence>
<evidence type="ECO:0000256" key="3">
    <source>
        <dbReference type="ARBA" id="ARBA00022670"/>
    </source>
</evidence>
<organism evidence="10 11">
    <name type="scientific">Candidatus Trichorickettsia mobilis</name>
    <dbReference type="NCBI Taxonomy" id="1346319"/>
    <lineage>
        <taxon>Bacteria</taxon>
        <taxon>Pseudomonadati</taxon>
        <taxon>Pseudomonadota</taxon>
        <taxon>Alphaproteobacteria</taxon>
        <taxon>Rickettsiales</taxon>
        <taxon>Rickettsiaceae</taxon>
        <taxon>Rickettsieae</taxon>
        <taxon>Candidatus Trichorickettsia</taxon>
    </lineage>
</organism>
<dbReference type="CDD" id="cd12797">
    <property type="entry name" value="M23_peptidase"/>
    <property type="match status" value="1"/>
</dbReference>
<dbReference type="Pfam" id="PF01551">
    <property type="entry name" value="Peptidase_M23"/>
    <property type="match status" value="1"/>
</dbReference>
<dbReference type="Gene3D" id="2.70.70.10">
    <property type="entry name" value="Glucose Permease (Domain IIA)"/>
    <property type="match status" value="1"/>
</dbReference>
<gene>
    <name evidence="10" type="ORF">Trichorick_00850</name>
</gene>
<feature type="domain" description="LysM" evidence="9">
    <location>
        <begin position="72"/>
        <end position="121"/>
    </location>
</feature>
<keyword evidence="4" id="KW-0479">Metal-binding</keyword>
<dbReference type="SUPFAM" id="SSF51261">
    <property type="entry name" value="Duplicated hybrid motif"/>
    <property type="match status" value="1"/>
</dbReference>
<keyword evidence="8" id="KW-0812">Transmembrane</keyword>
<protein>
    <submittedName>
        <fullName evidence="10">M23 family metallopeptidase</fullName>
    </submittedName>
</protein>
<dbReference type="InterPro" id="IPR011055">
    <property type="entry name" value="Dup_hybrid_motif"/>
</dbReference>
<dbReference type="RefSeq" id="WP_323737779.1">
    <property type="nucleotide sequence ID" value="NZ_CP112932.1"/>
</dbReference>
<dbReference type="Pfam" id="PF19425">
    <property type="entry name" value="Csd3_N2"/>
    <property type="match status" value="1"/>
</dbReference>
<evidence type="ECO:0000256" key="1">
    <source>
        <dbReference type="ARBA" id="ARBA00001947"/>
    </source>
</evidence>
<dbReference type="PANTHER" id="PTHR21666:SF288">
    <property type="entry name" value="CELL DIVISION PROTEIN YTFB"/>
    <property type="match status" value="1"/>
</dbReference>
<evidence type="ECO:0000256" key="6">
    <source>
        <dbReference type="ARBA" id="ARBA00022833"/>
    </source>
</evidence>
<dbReference type="PROSITE" id="PS51782">
    <property type="entry name" value="LYSM"/>
    <property type="match status" value="1"/>
</dbReference>
<evidence type="ECO:0000256" key="5">
    <source>
        <dbReference type="ARBA" id="ARBA00022801"/>
    </source>
</evidence>
<dbReference type="Gene3D" id="3.10.450.350">
    <property type="match status" value="2"/>
</dbReference>
<name>A0ABZ0USG0_9RICK</name>
<evidence type="ECO:0000259" key="9">
    <source>
        <dbReference type="PROSITE" id="PS51782"/>
    </source>
</evidence>
<reference evidence="10 11" key="1">
    <citation type="submission" date="2022-10" db="EMBL/GenBank/DDBJ databases">
        <title>Host association and intracellularity evolved multiple times independently in the Rickettsiales.</title>
        <authorList>
            <person name="Castelli M."/>
            <person name="Nardi T."/>
            <person name="Gammuto L."/>
            <person name="Bellinzona G."/>
            <person name="Sabaneyeva E."/>
            <person name="Potekhin A."/>
            <person name="Serra V."/>
            <person name="Petroni G."/>
            <person name="Sassera D."/>
        </authorList>
    </citation>
    <scope>NUCLEOTIDE SEQUENCE [LARGE SCALE GENOMIC DNA]</scope>
    <source>
        <strain evidence="10 11">Kr 154-4</strain>
    </source>
</reference>
<sequence length="456" mass="50477">MYSNFPEITLISSVGFRTRPRRNLTYLSIFLFLALAGFASISIKNYISRTTFFSLIEPEELVYEDKILTENATVTVKKGDTLKSILTKQGLTSTEIAQIIKAVTSKNNIAASLKIGQKISFDYTLNIIENDDDLTAETRTLTKVIVVLDKINSVEIIKVDDNFLAKNTAIPLNKFVAKSSVIINSSFISALKDLGLGANNIIELVNAYSYQIDFQRQIQRGDKITVITEKFMTESGQFSHHGKVLYVSLKLADKEYNIYRYSLLGDANYGFFSEDGKSVKRSLLKTPVNIVRVSSHYGNRKHPTLGFTKLHRGIDFAAPDGTPIYAAGDGVITEIGWKSGYGKFIQIKHSSNLSTAYAHASNFAKNLHAGSKVKQGQVIAYVGRTGRTTGSHLHYEVKIAGKHVNPMSIKTTPGIELTGKKLAQFQNFKNKIRALSTKLEATPILAADRDVTLSAR</sequence>
<dbReference type="SMART" id="SM00257">
    <property type="entry name" value="LysM"/>
    <property type="match status" value="1"/>
</dbReference>
<dbReference type="Proteomes" id="UP001326613">
    <property type="component" value="Chromosome"/>
</dbReference>
<dbReference type="PANTHER" id="PTHR21666">
    <property type="entry name" value="PEPTIDASE-RELATED"/>
    <property type="match status" value="1"/>
</dbReference>
<dbReference type="Pfam" id="PF01476">
    <property type="entry name" value="LysM"/>
    <property type="match status" value="1"/>
</dbReference>
<evidence type="ECO:0000256" key="7">
    <source>
        <dbReference type="ARBA" id="ARBA00023049"/>
    </source>
</evidence>
<comment type="subcellular location">
    <subcellularLocation>
        <location evidence="2">Cell envelope</location>
    </subcellularLocation>
</comment>
<accession>A0ABZ0USG0</accession>
<dbReference type="InterPro" id="IPR016047">
    <property type="entry name" value="M23ase_b-sheet_dom"/>
</dbReference>
<keyword evidence="8" id="KW-1133">Transmembrane helix</keyword>
<keyword evidence="5" id="KW-0378">Hydrolase</keyword>
<dbReference type="EMBL" id="CP112932">
    <property type="protein sequence ID" value="WPY00960.1"/>
    <property type="molecule type" value="Genomic_DNA"/>
</dbReference>
<dbReference type="InterPro" id="IPR050570">
    <property type="entry name" value="Cell_wall_metabolism_enzyme"/>
</dbReference>
<keyword evidence="6" id="KW-0862">Zinc</keyword>
<feature type="transmembrane region" description="Helical" evidence="8">
    <location>
        <begin position="24"/>
        <end position="43"/>
    </location>
</feature>
<evidence type="ECO:0000256" key="4">
    <source>
        <dbReference type="ARBA" id="ARBA00022723"/>
    </source>
</evidence>
<dbReference type="InterPro" id="IPR045834">
    <property type="entry name" value="Csd3_N2"/>
</dbReference>
<evidence type="ECO:0000256" key="2">
    <source>
        <dbReference type="ARBA" id="ARBA00004196"/>
    </source>
</evidence>
<comment type="cofactor">
    <cofactor evidence="1">
        <name>Zn(2+)</name>
        <dbReference type="ChEBI" id="CHEBI:29105"/>
    </cofactor>
</comment>
<dbReference type="InterPro" id="IPR018392">
    <property type="entry name" value="LysM"/>
</dbReference>